<evidence type="ECO:0000259" key="1">
    <source>
        <dbReference type="Pfam" id="PF00535"/>
    </source>
</evidence>
<keyword evidence="2" id="KW-0808">Transferase</keyword>
<feature type="domain" description="Glycosyltransferase 2-like" evidence="1">
    <location>
        <begin position="19"/>
        <end position="141"/>
    </location>
</feature>
<dbReference type="RefSeq" id="WP_051911133.1">
    <property type="nucleotide sequence ID" value="NZ_CAMIFG010000061.1"/>
</dbReference>
<dbReference type="OrthoDB" id="9771846at2"/>
<dbReference type="PANTHER" id="PTHR43179">
    <property type="entry name" value="RHAMNOSYLTRANSFERASE WBBL"/>
    <property type="match status" value="1"/>
</dbReference>
<dbReference type="GO" id="GO:0016740">
    <property type="term" value="F:transferase activity"/>
    <property type="evidence" value="ECO:0007669"/>
    <property type="project" value="UniProtKB-KW"/>
</dbReference>
<dbReference type="Gene3D" id="3.90.550.10">
    <property type="entry name" value="Spore Coat Polysaccharide Biosynthesis Protein SpsA, Chain A"/>
    <property type="match status" value="1"/>
</dbReference>
<proteinExistence type="predicted"/>
<dbReference type="Pfam" id="PF00535">
    <property type="entry name" value="Glycos_transf_2"/>
    <property type="match status" value="1"/>
</dbReference>
<evidence type="ECO:0000313" key="3">
    <source>
        <dbReference type="Proteomes" id="UP000028826"/>
    </source>
</evidence>
<protein>
    <submittedName>
        <fullName evidence="2">Glycosyl transferase</fullName>
    </submittedName>
</protein>
<dbReference type="EMBL" id="JGYG01000006">
    <property type="protein sequence ID" value="KFI29285.1"/>
    <property type="molecule type" value="Genomic_DNA"/>
</dbReference>
<dbReference type="STRING" id="195105.CN97_16560"/>
<dbReference type="InterPro" id="IPR029044">
    <property type="entry name" value="Nucleotide-diphossugar_trans"/>
</dbReference>
<dbReference type="SUPFAM" id="SSF53448">
    <property type="entry name" value="Nucleotide-diphospho-sugar transferases"/>
    <property type="match status" value="1"/>
</dbReference>
<dbReference type="Proteomes" id="UP000028826">
    <property type="component" value="Unassembled WGS sequence"/>
</dbReference>
<accession>A0A086Y4T5</accession>
<dbReference type="AlphaFoldDB" id="A0A086Y4T5"/>
<comment type="caution">
    <text evidence="2">The sequence shown here is derived from an EMBL/GenBank/DDBJ whole genome shotgun (WGS) entry which is preliminary data.</text>
</comment>
<reference evidence="2 3" key="1">
    <citation type="submission" date="2014-03" db="EMBL/GenBank/DDBJ databases">
        <title>Genome of Haematobacter massiliensis CCUG 47968.</title>
        <authorList>
            <person name="Wang D."/>
            <person name="Wang G."/>
        </authorList>
    </citation>
    <scope>NUCLEOTIDE SEQUENCE [LARGE SCALE GENOMIC DNA]</scope>
    <source>
        <strain evidence="2 3">CCUG 47968</strain>
    </source>
</reference>
<evidence type="ECO:0000313" key="2">
    <source>
        <dbReference type="EMBL" id="KFI29285.1"/>
    </source>
</evidence>
<sequence>MTSQTLSHLSCSPHKPKVSIVIVAWNGRDYLRRCLELASADSPELNREIIVIDNGSTDGAPEMVAAEFPDVHLVKTAENLGFAGGNNRGFALAQSERILLLNPDAFLQTPGTIARLLSHLEAHPRTAAVGCRLTYPDGRHQVGDGGHAPRPAAVLVHALGLGRLFPAARSLFLTPRRGTAPRQVDWLSGALILVRADVVRQVGGLDAGFFMYAEDVEWGCRMRRAGWQVAYLPDLSAVHVQGGTQEGSDISTTWLDALARLYLRENPGSFGPFRFGYGAGFSLRSAAYGAAGVLRRDPRLRRKAKVMRRYASHVLTMRRPDLSPPATRSLPIASSNPEEHGVSHG</sequence>
<dbReference type="CDD" id="cd04186">
    <property type="entry name" value="GT_2_like_c"/>
    <property type="match status" value="1"/>
</dbReference>
<dbReference type="eggNOG" id="COG1216">
    <property type="taxonomic scope" value="Bacteria"/>
</dbReference>
<dbReference type="InterPro" id="IPR001173">
    <property type="entry name" value="Glyco_trans_2-like"/>
</dbReference>
<name>A0A086Y4T5_9RHOB</name>
<keyword evidence="3" id="KW-1185">Reference proteome</keyword>
<gene>
    <name evidence="2" type="ORF">CN97_16560</name>
</gene>
<dbReference type="PANTHER" id="PTHR43179:SF7">
    <property type="entry name" value="RHAMNOSYLTRANSFERASE WBBL"/>
    <property type="match status" value="1"/>
</dbReference>
<organism evidence="2 3">
    <name type="scientific">Haematobacter massiliensis</name>
    <dbReference type="NCBI Taxonomy" id="195105"/>
    <lineage>
        <taxon>Bacteria</taxon>
        <taxon>Pseudomonadati</taxon>
        <taxon>Pseudomonadota</taxon>
        <taxon>Alphaproteobacteria</taxon>
        <taxon>Rhodobacterales</taxon>
        <taxon>Paracoccaceae</taxon>
        <taxon>Haematobacter</taxon>
    </lineage>
</organism>